<gene>
    <name evidence="1" type="ORF">SCHPADRAFT_261610</name>
</gene>
<organism evidence="1 2">
    <name type="scientific">Schizopora paradoxa</name>
    <dbReference type="NCBI Taxonomy" id="27342"/>
    <lineage>
        <taxon>Eukaryota</taxon>
        <taxon>Fungi</taxon>
        <taxon>Dikarya</taxon>
        <taxon>Basidiomycota</taxon>
        <taxon>Agaricomycotina</taxon>
        <taxon>Agaricomycetes</taxon>
        <taxon>Hymenochaetales</taxon>
        <taxon>Schizoporaceae</taxon>
        <taxon>Schizopora</taxon>
    </lineage>
</organism>
<proteinExistence type="predicted"/>
<dbReference type="AlphaFoldDB" id="A0A0H2SEI0"/>
<reference evidence="1 2" key="1">
    <citation type="submission" date="2015-04" db="EMBL/GenBank/DDBJ databases">
        <title>Complete genome sequence of Schizopora paradoxa KUC8140, a cosmopolitan wood degrader in East Asia.</title>
        <authorList>
            <consortium name="DOE Joint Genome Institute"/>
            <person name="Min B."/>
            <person name="Park H."/>
            <person name="Jang Y."/>
            <person name="Kim J.-J."/>
            <person name="Kim K.H."/>
            <person name="Pangilinan J."/>
            <person name="Lipzen A."/>
            <person name="Riley R."/>
            <person name="Grigoriev I.V."/>
            <person name="Spatafora J.W."/>
            <person name="Choi I.-G."/>
        </authorList>
    </citation>
    <scope>NUCLEOTIDE SEQUENCE [LARGE SCALE GENOMIC DNA]</scope>
    <source>
        <strain evidence="1 2">KUC8140</strain>
    </source>
</reference>
<dbReference type="EMBL" id="KQ085929">
    <property type="protein sequence ID" value="KLO15431.1"/>
    <property type="molecule type" value="Genomic_DNA"/>
</dbReference>
<dbReference type="InParanoid" id="A0A0H2SEI0"/>
<keyword evidence="2" id="KW-1185">Reference proteome</keyword>
<evidence type="ECO:0000313" key="2">
    <source>
        <dbReference type="Proteomes" id="UP000053477"/>
    </source>
</evidence>
<protein>
    <submittedName>
        <fullName evidence="1">Uncharacterized protein</fullName>
    </submittedName>
</protein>
<evidence type="ECO:0000313" key="1">
    <source>
        <dbReference type="EMBL" id="KLO15431.1"/>
    </source>
</evidence>
<dbReference type="Proteomes" id="UP000053477">
    <property type="component" value="Unassembled WGS sequence"/>
</dbReference>
<accession>A0A0H2SEI0</accession>
<name>A0A0H2SEI0_9AGAM</name>
<sequence>MVSKIWHSHQSIEAYCAEKTEALLKTLDELFCDIRDVVETIILPDESITHLPIDALRLSTGQSNLRTHIHRMQLEVLTRALQIGNDKI</sequence>